<dbReference type="InterPro" id="IPR004528">
    <property type="entry name" value="KdsB"/>
</dbReference>
<dbReference type="EMBL" id="MKJU01000004">
    <property type="protein sequence ID" value="OHU93159.1"/>
    <property type="molecule type" value="Genomic_DNA"/>
</dbReference>
<dbReference type="SUPFAM" id="SSF53448">
    <property type="entry name" value="Nucleotide-diphospho-sugar transferases"/>
    <property type="match status" value="1"/>
</dbReference>
<evidence type="ECO:0000256" key="3">
    <source>
        <dbReference type="ARBA" id="ARBA00022985"/>
    </source>
</evidence>
<name>A0A1S1N137_9GAMM</name>
<dbReference type="GO" id="GO:0009103">
    <property type="term" value="P:lipopolysaccharide biosynthetic process"/>
    <property type="evidence" value="ECO:0007669"/>
    <property type="project" value="UniProtKB-KW"/>
</dbReference>
<evidence type="ECO:0000313" key="5">
    <source>
        <dbReference type="Proteomes" id="UP000179786"/>
    </source>
</evidence>
<sequence>MHKTLIVIPARYGSTRLPGKPLLKIAGREMLLRVADIARYVCQTQSDCDYVVATDDERIVQLCEQHQVRYLMTSEQCNSGTERCFDVLQQLTEKPDFIVNLQGDNPLCPPWFISALIESWKSSDVGEVFTPYVELSWPELDKLREVKQVTPFSGTTVQINREQLALTFSKNIIPAIRKEASMRQSSALSPVKRHIGLYGYTAKALEGYFAMPESTYEQCEGLEQMRFLENSIAVKMVKVGYQGRTGMSGVDSPEDIQRAEAIIASDGEYELVP</sequence>
<dbReference type="PANTHER" id="PTHR42866:SF2">
    <property type="entry name" value="3-DEOXY-MANNO-OCTULOSONATE CYTIDYLYLTRANSFERASE, MITOCHONDRIAL"/>
    <property type="match status" value="1"/>
</dbReference>
<keyword evidence="1 4" id="KW-0808">Transferase</keyword>
<dbReference type="GO" id="GO:0005829">
    <property type="term" value="C:cytosol"/>
    <property type="evidence" value="ECO:0007669"/>
    <property type="project" value="TreeGrafter"/>
</dbReference>
<evidence type="ECO:0000313" key="4">
    <source>
        <dbReference type="EMBL" id="OHU93159.1"/>
    </source>
</evidence>
<protein>
    <submittedName>
        <fullName evidence="4">3-deoxy-manno-octulosonate cytidylyltransferase</fullName>
    </submittedName>
</protein>
<comment type="caution">
    <text evidence="4">The sequence shown here is derived from an EMBL/GenBank/DDBJ whole genome shotgun (WGS) entry which is preliminary data.</text>
</comment>
<dbReference type="STRING" id="1859457.BET10_02320"/>
<evidence type="ECO:0000256" key="1">
    <source>
        <dbReference type="ARBA" id="ARBA00022679"/>
    </source>
</evidence>
<dbReference type="AlphaFoldDB" id="A0A1S1N137"/>
<keyword evidence="2 4" id="KW-0548">Nucleotidyltransferase</keyword>
<dbReference type="Gene3D" id="3.90.550.10">
    <property type="entry name" value="Spore Coat Polysaccharide Biosynthesis Protein SpsA, Chain A"/>
    <property type="match status" value="1"/>
</dbReference>
<accession>A0A1S1N137</accession>
<reference evidence="4 5" key="1">
    <citation type="submission" date="2016-09" db="EMBL/GenBank/DDBJ databases">
        <title>Pseudoalteromonas amylolytica sp. nov., isolated from the surface seawater.</title>
        <authorList>
            <person name="Wu Y.-H."/>
            <person name="Cheng H."/>
            <person name="Jin X.-B."/>
            <person name="Wang C.-S."/>
            <person name="Xu X.-W."/>
        </authorList>
    </citation>
    <scope>NUCLEOTIDE SEQUENCE [LARGE SCALE GENOMIC DNA]</scope>
    <source>
        <strain evidence="4 5">JW1</strain>
    </source>
</reference>
<dbReference type="Pfam" id="PF02348">
    <property type="entry name" value="CTP_transf_3"/>
    <property type="match status" value="1"/>
</dbReference>
<gene>
    <name evidence="4" type="ORF">BET10_02320</name>
</gene>
<organism evidence="4 5">
    <name type="scientific">Pseudoalteromonas amylolytica</name>
    <dbReference type="NCBI Taxonomy" id="1859457"/>
    <lineage>
        <taxon>Bacteria</taxon>
        <taxon>Pseudomonadati</taxon>
        <taxon>Pseudomonadota</taxon>
        <taxon>Gammaproteobacteria</taxon>
        <taxon>Alteromonadales</taxon>
        <taxon>Pseudoalteromonadaceae</taxon>
        <taxon>Pseudoalteromonas</taxon>
    </lineage>
</organism>
<keyword evidence="3" id="KW-0448">Lipopolysaccharide biosynthesis</keyword>
<dbReference type="RefSeq" id="WP_070982864.1">
    <property type="nucleotide sequence ID" value="NZ_MKJU01000004.1"/>
</dbReference>
<dbReference type="InterPro" id="IPR029044">
    <property type="entry name" value="Nucleotide-diphossugar_trans"/>
</dbReference>
<keyword evidence="5" id="KW-1185">Reference proteome</keyword>
<dbReference type="Proteomes" id="UP000179786">
    <property type="component" value="Unassembled WGS sequence"/>
</dbReference>
<dbReference type="OrthoDB" id="9815559at2"/>
<dbReference type="NCBIfam" id="NF003952">
    <property type="entry name" value="PRK05450.1-5"/>
    <property type="match status" value="1"/>
</dbReference>
<dbReference type="CDD" id="cd02517">
    <property type="entry name" value="CMP-KDO-Synthetase"/>
    <property type="match status" value="1"/>
</dbReference>
<dbReference type="GO" id="GO:0008690">
    <property type="term" value="F:3-deoxy-manno-octulosonate cytidylyltransferase activity"/>
    <property type="evidence" value="ECO:0007669"/>
    <property type="project" value="InterPro"/>
</dbReference>
<evidence type="ECO:0000256" key="2">
    <source>
        <dbReference type="ARBA" id="ARBA00022695"/>
    </source>
</evidence>
<dbReference type="PANTHER" id="PTHR42866">
    <property type="entry name" value="3-DEOXY-MANNO-OCTULOSONATE CYTIDYLYLTRANSFERASE"/>
    <property type="match status" value="1"/>
</dbReference>
<dbReference type="InterPro" id="IPR003329">
    <property type="entry name" value="Cytidylyl_trans"/>
</dbReference>
<proteinExistence type="predicted"/>